<sequence>MWIALLCGLVVYKFLRLFFSDDDLPEVETSDSDAIFAVASRIEKIYGGKAYVGLRIPDADSGSRQNIDVVLVTKREAVVISVKNFSGFVAVKSDGSWVCMSDHKHKEEHHLDPVADARRQLRTLNSDYFPPEVIPYEQWVQLKPDSISTLSGWIKGAFCTGKKEMQESIQKPLHFVLSTAPMCDRLELKGNRYLLGEFLEFKGKHEDVQALQFIKRSKVDRLIVQKMSMFGLAPKKLQVLYSPRDYRTEGGSASEWKEVTVRSSTEFLFQPRDSKKVSKIKLSSVTSVTLSA</sequence>
<dbReference type="EMBL" id="BSYO01000036">
    <property type="protein sequence ID" value="GMH29523.1"/>
    <property type="molecule type" value="Genomic_DNA"/>
</dbReference>
<evidence type="ECO:0000256" key="1">
    <source>
        <dbReference type="SAM" id="SignalP"/>
    </source>
</evidence>
<reference evidence="3" key="1">
    <citation type="submission" date="2023-05" db="EMBL/GenBank/DDBJ databases">
        <title>Nepenthes gracilis genome sequencing.</title>
        <authorList>
            <person name="Fukushima K."/>
        </authorList>
    </citation>
    <scope>NUCLEOTIDE SEQUENCE</scope>
    <source>
        <strain evidence="3">SING2019-196</strain>
    </source>
</reference>
<comment type="caution">
    <text evidence="3">The sequence shown here is derived from an EMBL/GenBank/DDBJ whole genome shotgun (WGS) entry which is preliminary data.</text>
</comment>
<proteinExistence type="predicted"/>
<evidence type="ECO:0000313" key="4">
    <source>
        <dbReference type="Proteomes" id="UP001279734"/>
    </source>
</evidence>
<evidence type="ECO:0000313" key="3">
    <source>
        <dbReference type="EMBL" id="GMH29523.1"/>
    </source>
</evidence>
<dbReference type="Proteomes" id="UP001279734">
    <property type="component" value="Unassembled WGS sequence"/>
</dbReference>
<organism evidence="3 4">
    <name type="scientific">Nepenthes gracilis</name>
    <name type="common">Slender pitcher plant</name>
    <dbReference type="NCBI Taxonomy" id="150966"/>
    <lineage>
        <taxon>Eukaryota</taxon>
        <taxon>Viridiplantae</taxon>
        <taxon>Streptophyta</taxon>
        <taxon>Embryophyta</taxon>
        <taxon>Tracheophyta</taxon>
        <taxon>Spermatophyta</taxon>
        <taxon>Magnoliopsida</taxon>
        <taxon>eudicotyledons</taxon>
        <taxon>Gunneridae</taxon>
        <taxon>Pentapetalae</taxon>
        <taxon>Caryophyllales</taxon>
        <taxon>Nepenthaceae</taxon>
        <taxon>Nepenthes</taxon>
    </lineage>
</organism>
<feature type="domain" description="NERD" evidence="2">
    <location>
        <begin position="30"/>
        <end position="147"/>
    </location>
</feature>
<dbReference type="InterPro" id="IPR011528">
    <property type="entry name" value="NERD"/>
</dbReference>
<dbReference type="PROSITE" id="PS50965">
    <property type="entry name" value="NERD"/>
    <property type="match status" value="1"/>
</dbReference>
<accession>A0AAD3TGE3</accession>
<dbReference type="PANTHER" id="PTHR35287">
    <property type="entry name" value="SI:ZFOS-911D5.4"/>
    <property type="match status" value="1"/>
</dbReference>
<protein>
    <recommendedName>
        <fullName evidence="2">NERD domain-containing protein</fullName>
    </recommendedName>
</protein>
<dbReference type="PANTHER" id="PTHR35287:SF1">
    <property type="entry name" value="SI:ZFOS-911D5.4"/>
    <property type="match status" value="1"/>
</dbReference>
<feature type="signal peptide" evidence="1">
    <location>
        <begin position="1"/>
        <end position="20"/>
    </location>
</feature>
<keyword evidence="4" id="KW-1185">Reference proteome</keyword>
<gene>
    <name evidence="3" type="ORF">Nepgr_031366</name>
</gene>
<name>A0AAD3TGE3_NEPGR</name>
<feature type="chain" id="PRO_5042294298" description="NERD domain-containing protein" evidence="1">
    <location>
        <begin position="21"/>
        <end position="292"/>
    </location>
</feature>
<evidence type="ECO:0000259" key="2">
    <source>
        <dbReference type="PROSITE" id="PS50965"/>
    </source>
</evidence>
<dbReference type="AlphaFoldDB" id="A0AAD3TGE3"/>
<keyword evidence="1" id="KW-0732">Signal</keyword>
<dbReference type="Pfam" id="PF08378">
    <property type="entry name" value="NERD"/>
    <property type="match status" value="1"/>
</dbReference>